<evidence type="ECO:0000256" key="1">
    <source>
        <dbReference type="SAM" id="MobiDB-lite"/>
    </source>
</evidence>
<dbReference type="Proteomes" id="UP000027265">
    <property type="component" value="Unassembled WGS sequence"/>
</dbReference>
<feature type="chain" id="PRO_5001646891" description="Secreted protein" evidence="2">
    <location>
        <begin position="23"/>
        <end position="107"/>
    </location>
</feature>
<feature type="signal peptide" evidence="2">
    <location>
        <begin position="1"/>
        <end position="22"/>
    </location>
</feature>
<organism evidence="3 4">
    <name type="scientific">Jaapia argillacea MUCL 33604</name>
    <dbReference type="NCBI Taxonomy" id="933084"/>
    <lineage>
        <taxon>Eukaryota</taxon>
        <taxon>Fungi</taxon>
        <taxon>Dikarya</taxon>
        <taxon>Basidiomycota</taxon>
        <taxon>Agaricomycotina</taxon>
        <taxon>Agaricomycetes</taxon>
        <taxon>Agaricomycetidae</taxon>
        <taxon>Jaapiales</taxon>
        <taxon>Jaapiaceae</taxon>
        <taxon>Jaapia</taxon>
    </lineage>
</organism>
<evidence type="ECO:0008006" key="5">
    <source>
        <dbReference type="Google" id="ProtNLM"/>
    </source>
</evidence>
<dbReference type="HOGENOM" id="CLU_2210436_0_0_1"/>
<dbReference type="InParanoid" id="A0A067PPA1"/>
<feature type="compositionally biased region" description="Polar residues" evidence="1">
    <location>
        <begin position="73"/>
        <end position="88"/>
    </location>
</feature>
<evidence type="ECO:0000256" key="2">
    <source>
        <dbReference type="SAM" id="SignalP"/>
    </source>
</evidence>
<gene>
    <name evidence="3" type="ORF">JAAARDRAFT_59631</name>
</gene>
<feature type="region of interest" description="Disordered" evidence="1">
    <location>
        <begin position="65"/>
        <end position="88"/>
    </location>
</feature>
<accession>A0A067PPA1</accession>
<keyword evidence="4" id="KW-1185">Reference proteome</keyword>
<keyword evidence="2" id="KW-0732">Signal</keyword>
<reference evidence="4" key="1">
    <citation type="journal article" date="2014" name="Proc. Natl. Acad. Sci. U.S.A.">
        <title>Extensive sampling of basidiomycete genomes demonstrates inadequacy of the white-rot/brown-rot paradigm for wood decay fungi.</title>
        <authorList>
            <person name="Riley R."/>
            <person name="Salamov A.A."/>
            <person name="Brown D.W."/>
            <person name="Nagy L.G."/>
            <person name="Floudas D."/>
            <person name="Held B.W."/>
            <person name="Levasseur A."/>
            <person name="Lombard V."/>
            <person name="Morin E."/>
            <person name="Otillar R."/>
            <person name="Lindquist E.A."/>
            <person name="Sun H."/>
            <person name="LaButti K.M."/>
            <person name="Schmutz J."/>
            <person name="Jabbour D."/>
            <person name="Luo H."/>
            <person name="Baker S.E."/>
            <person name="Pisabarro A.G."/>
            <person name="Walton J.D."/>
            <person name="Blanchette R.A."/>
            <person name="Henrissat B."/>
            <person name="Martin F."/>
            <person name="Cullen D."/>
            <person name="Hibbett D.S."/>
            <person name="Grigoriev I.V."/>
        </authorList>
    </citation>
    <scope>NUCLEOTIDE SEQUENCE [LARGE SCALE GENOMIC DNA]</scope>
    <source>
        <strain evidence="4">MUCL 33604</strain>
    </source>
</reference>
<dbReference type="EMBL" id="KL197724">
    <property type="protein sequence ID" value="KDQ55640.1"/>
    <property type="molecule type" value="Genomic_DNA"/>
</dbReference>
<sequence length="107" mass="11810">MTRWSGMFACIGVPSFLYFCSWDEVTLDSDRSTFVDLSGCLEQHSSKGLATPVLKWYSNGYAPPFPFEPPKQRPTSSFDPAPPQVTQTSFPTFGLLAESLAPPRGKT</sequence>
<dbReference type="AlphaFoldDB" id="A0A067PPA1"/>
<evidence type="ECO:0000313" key="4">
    <source>
        <dbReference type="Proteomes" id="UP000027265"/>
    </source>
</evidence>
<name>A0A067PPA1_9AGAM</name>
<proteinExistence type="predicted"/>
<protein>
    <recommendedName>
        <fullName evidence="5">Secreted protein</fullName>
    </recommendedName>
</protein>
<evidence type="ECO:0000313" key="3">
    <source>
        <dbReference type="EMBL" id="KDQ55640.1"/>
    </source>
</evidence>